<reference evidence="4 5" key="1">
    <citation type="journal article" date="2009" name="Appl. Environ. Microbiol.">
        <title>Genomic analysis of 'Elusimicrobium minutum,' the first cultivated representative of the phylum 'Elusimicrobia' (formerly termite group 1).</title>
        <authorList>
            <person name="Herlemann D.P.R."/>
            <person name="Geissinger O."/>
            <person name="Ikeda-Ohtsubo W."/>
            <person name="Kunin V."/>
            <person name="Sun H."/>
            <person name="Lapidus A."/>
            <person name="Hugenholtz P."/>
            <person name="Brune A."/>
        </authorList>
    </citation>
    <scope>NUCLEOTIDE SEQUENCE [LARGE SCALE GENOMIC DNA]</scope>
    <source>
        <strain evidence="4 5">Pei191</strain>
    </source>
</reference>
<feature type="repeat" description="TPR" evidence="3">
    <location>
        <begin position="105"/>
        <end position="138"/>
    </location>
</feature>
<dbReference type="InterPro" id="IPR019734">
    <property type="entry name" value="TPR_rpt"/>
</dbReference>
<evidence type="ECO:0000313" key="4">
    <source>
        <dbReference type="EMBL" id="ACC97964.1"/>
    </source>
</evidence>
<dbReference type="EMBL" id="CP001055">
    <property type="protein sequence ID" value="ACC97964.1"/>
    <property type="molecule type" value="Genomic_DNA"/>
</dbReference>
<accession>B2KBE2</accession>
<protein>
    <submittedName>
        <fullName evidence="4">Putativeley involved in type II secretion system</fullName>
    </submittedName>
</protein>
<dbReference type="Proteomes" id="UP000001029">
    <property type="component" value="Chromosome"/>
</dbReference>
<dbReference type="Pfam" id="PF13432">
    <property type="entry name" value="TPR_16"/>
    <property type="match status" value="1"/>
</dbReference>
<dbReference type="InterPro" id="IPR050498">
    <property type="entry name" value="Ycf3"/>
</dbReference>
<sequence>MDTLKKKKSIRKGLVFFLFLAAGFLAYDRLLVPCRNAQDCNYRCYEALKQGQNIKAKNLCSLAIKKDPDFTWPYNNRATAKNNLHEHISAIEDADKAVSLDFAYANAYNTKGIAKYTMGDNDGALADYEQAVKYNPGHEALLNIGVVKNEIKDFDGAIAAYEKAAEKHIAAAYEGIGASKRNKGDYLGALLAFTNGLEKNPNSRFALTNRARIYMIFGDFDAACEDYKKTSNGWCGYIKNIESYIKSKQKEIAENEKKGLPLATPYFELGLVYFNNLNDYKGAVGLYDKAISITPSYKFYNERGWTKTLIGDYKGALEDADAAISLAPEDVNIGYIYDTKAVALRGLGLYAEALNAHDKALSLDVKHSELFLNRAQTKGAAGDYEGAEEDLKISKGYIGITKNENIFDYFKNFFDDGKKFRDR</sequence>
<organism evidence="4 5">
    <name type="scientific">Elusimicrobium minutum (strain Pei191)</name>
    <dbReference type="NCBI Taxonomy" id="445932"/>
    <lineage>
        <taxon>Bacteria</taxon>
        <taxon>Pseudomonadati</taxon>
        <taxon>Elusimicrobiota</taxon>
        <taxon>Elusimicrobia</taxon>
        <taxon>Elusimicrobiales</taxon>
        <taxon>Elusimicrobiaceae</taxon>
        <taxon>Elusimicrobium</taxon>
    </lineage>
</organism>
<proteinExistence type="predicted"/>
<dbReference type="AlphaFoldDB" id="B2KBE2"/>
<dbReference type="Gene3D" id="1.25.40.10">
    <property type="entry name" value="Tetratricopeptide repeat domain"/>
    <property type="match status" value="4"/>
</dbReference>
<evidence type="ECO:0000256" key="1">
    <source>
        <dbReference type="ARBA" id="ARBA00022737"/>
    </source>
</evidence>
<dbReference type="PROSITE" id="PS50005">
    <property type="entry name" value="TPR"/>
    <property type="match status" value="2"/>
</dbReference>
<dbReference type="PANTHER" id="PTHR44858">
    <property type="entry name" value="TETRATRICOPEPTIDE REPEAT PROTEIN 6"/>
    <property type="match status" value="1"/>
</dbReference>
<dbReference type="InterPro" id="IPR011990">
    <property type="entry name" value="TPR-like_helical_dom_sf"/>
</dbReference>
<name>B2KBE2_ELUMP</name>
<feature type="repeat" description="TPR" evidence="3">
    <location>
        <begin position="170"/>
        <end position="203"/>
    </location>
</feature>
<dbReference type="SMART" id="SM00028">
    <property type="entry name" value="TPR"/>
    <property type="match status" value="8"/>
</dbReference>
<keyword evidence="2 3" id="KW-0802">TPR repeat</keyword>
<dbReference type="KEGG" id="emi:Emin_0407"/>
<dbReference type="HOGENOM" id="CLU_762193_0_0_0"/>
<dbReference type="SUPFAM" id="SSF48452">
    <property type="entry name" value="TPR-like"/>
    <property type="match status" value="2"/>
</dbReference>
<dbReference type="Pfam" id="PF13181">
    <property type="entry name" value="TPR_8"/>
    <property type="match status" value="2"/>
</dbReference>
<dbReference type="STRING" id="445932.Emin_0407"/>
<keyword evidence="5" id="KW-1185">Reference proteome</keyword>
<dbReference type="RefSeq" id="WP_012414579.1">
    <property type="nucleotide sequence ID" value="NC_010644.1"/>
</dbReference>
<dbReference type="PANTHER" id="PTHR44858:SF1">
    <property type="entry name" value="UDP-N-ACETYLGLUCOSAMINE--PEPTIDE N-ACETYLGLUCOSAMINYLTRANSFERASE SPINDLY-RELATED"/>
    <property type="match status" value="1"/>
</dbReference>
<keyword evidence="1" id="KW-0677">Repeat</keyword>
<evidence type="ECO:0000256" key="2">
    <source>
        <dbReference type="ARBA" id="ARBA00022803"/>
    </source>
</evidence>
<evidence type="ECO:0000313" key="5">
    <source>
        <dbReference type="Proteomes" id="UP000001029"/>
    </source>
</evidence>
<gene>
    <name evidence="4" type="ordered locus">Emin_0407</name>
</gene>
<dbReference type="OrthoDB" id="305319at2"/>
<evidence type="ECO:0000256" key="3">
    <source>
        <dbReference type="PROSITE-ProRule" id="PRU00339"/>
    </source>
</evidence>